<evidence type="ECO:0000313" key="2">
    <source>
        <dbReference type="EMBL" id="UXH31652.1"/>
    </source>
</evidence>
<accession>A0A9E7RUF2</accession>
<protein>
    <submittedName>
        <fullName evidence="2">DUF166 domain-containing protein</fullName>
    </submittedName>
</protein>
<reference evidence="1 3" key="2">
    <citation type="submission" date="2023-12" db="EMBL/GenBank/DDBJ databases">
        <title>Phenotypic and Genomic Characterization of Methanothermobacter wolfeii Strain BSEL, a CO2-Capturing Archaeon with Minimal Nutrient Requirements.</title>
        <authorList>
            <person name="Ale Enriquez F."/>
            <person name="Ahring B.K."/>
        </authorList>
    </citation>
    <scope>NUCLEOTIDE SEQUENCE [LARGE SCALE GENOMIC DNA]</scope>
    <source>
        <strain evidence="1 3">BSEL-1</strain>
    </source>
</reference>
<dbReference type="EMBL" id="CP104550">
    <property type="protein sequence ID" value="UXH31652.1"/>
    <property type="molecule type" value="Genomic_DNA"/>
</dbReference>
<keyword evidence="3" id="KW-1185">Reference proteome</keyword>
<proteinExistence type="predicted"/>
<name>A0A9E7RUF2_METWO</name>
<dbReference type="KEGG" id="mwo:MWSIV6_1740"/>
<dbReference type="RefSeq" id="WP_074359582.1">
    <property type="nucleotide sequence ID" value="NZ_CP104550.1"/>
</dbReference>
<reference evidence="2" key="1">
    <citation type="submission" date="2022-09" db="EMBL/GenBank/DDBJ databases">
        <title>Characterization of three MwoI isoschizomers from sequenced genome and metagenomes.</title>
        <authorList>
            <person name="Fomenkov A."/>
            <person name="Xu S.Y."/>
            <person name="Roberts R.J."/>
        </authorList>
    </citation>
    <scope>NUCLEOTIDE SEQUENCE</scope>
    <source>
        <strain evidence="2">DSM 2970</strain>
    </source>
</reference>
<dbReference type="GeneID" id="75107384"/>
<dbReference type="Proteomes" id="UP001065373">
    <property type="component" value="Chromosome"/>
</dbReference>
<evidence type="ECO:0000313" key="1">
    <source>
        <dbReference type="EMBL" id="MEJ8541997.1"/>
    </source>
</evidence>
<dbReference type="Proteomes" id="UP001369247">
    <property type="component" value="Unassembled WGS sequence"/>
</dbReference>
<gene>
    <name evidence="2" type="ORF">N5910_08990</name>
    <name evidence="1" type="ORF">U2150_00575</name>
</gene>
<evidence type="ECO:0000313" key="3">
    <source>
        <dbReference type="Proteomes" id="UP001369247"/>
    </source>
</evidence>
<organism evidence="2">
    <name type="scientific">Methanothermobacter wolfeii</name>
    <name type="common">Methanobacterium wolfei</name>
    <dbReference type="NCBI Taxonomy" id="145261"/>
    <lineage>
        <taxon>Archaea</taxon>
        <taxon>Methanobacteriati</taxon>
        <taxon>Methanobacteriota</taxon>
        <taxon>Methanomada group</taxon>
        <taxon>Methanobacteria</taxon>
        <taxon>Methanobacteriales</taxon>
        <taxon>Methanobacteriaceae</taxon>
        <taxon>Methanothermobacter</taxon>
    </lineage>
</organism>
<dbReference type="Pfam" id="PF02593">
    <property type="entry name" value="DUF166"/>
    <property type="match status" value="1"/>
</dbReference>
<dbReference type="AlphaFoldDB" id="A0A9E7RUF2"/>
<dbReference type="InterPro" id="IPR003745">
    <property type="entry name" value="DUF166"/>
</dbReference>
<dbReference type="EMBL" id="JAXUHJ010000003">
    <property type="protein sequence ID" value="MEJ8541997.1"/>
    <property type="molecule type" value="Genomic_DNA"/>
</dbReference>
<sequence>MVRVAIVTDGPYGERAYENIKEEFETAFIELEAPQGIFADEIEIPEDKLRRIRSADIVITYTLHPDLTLELVERIHRDVDWIIVGAWRGEGFRKQLTGFGNVTAPDNMCDLEENGTPSFDEFARKFGRPVVEVDVEDGKVGDVRVLRCSPCGATRFVAEALKGEGVEDLPVKAGLRVQHYPCRAPKMRLFSDDECKKEMAATMHSEAFERALRKG</sequence>